<feature type="active site" description="Nucleophile" evidence="9">
    <location>
        <position position="263"/>
    </location>
</feature>
<dbReference type="SUPFAM" id="SSF52413">
    <property type="entry name" value="UDP-glucose/GDP-mannose dehydrogenase C-terminal domain"/>
    <property type="match status" value="1"/>
</dbReference>
<evidence type="ECO:0000256" key="7">
    <source>
        <dbReference type="ARBA" id="ARBA00047473"/>
    </source>
</evidence>
<evidence type="ECO:0000256" key="6">
    <source>
        <dbReference type="ARBA" id="ARBA00023027"/>
    </source>
</evidence>
<sequence length="438" mass="47182">MKITMIGTGYVGLVSGACFSEFGFDVTCVDVDAAKIARLEKGEIPIYEPGLDDLVARGVSAGRLDFTTNLEDSVQNADVVFIAVGTPSRRGDGEADLRYVHAAARQIANAMRPGTVIAIKSTVVVGTCREVQRIVAEERPGVDFSIASNPEFLREGSAVEDFMRPDRVICGVADERGEETMRRLYRPLNLRETPMVITTLENAELAKYAANAFLAMKVTFINEVANLCEAVGGDVQVIASAIGLDKRIGNKFLHAGPGFGGSCFPKDTRAYAATGRKYGRPQQLIEATIEVNESRKIDMAERILSALGPDPAGKTVAVLGIAFKPNTDDVREAPSLVIVQTLEGAGVTVRAHDPEAMGPAKELLPNVTWCDAPYETAEGADALVMLTEWNAFRALDLKRMRGLMRGDALVDLRNVYPAEDARDAGLRYFPLGKAAPSA</sequence>
<evidence type="ECO:0000259" key="12">
    <source>
        <dbReference type="SMART" id="SM00984"/>
    </source>
</evidence>
<evidence type="ECO:0000313" key="14">
    <source>
        <dbReference type="Proteomes" id="UP000249299"/>
    </source>
</evidence>
<feature type="binding site" evidence="11">
    <location>
        <position position="266"/>
    </location>
    <ligand>
        <name>NAD(+)</name>
        <dbReference type="ChEBI" id="CHEBI:57540"/>
    </ligand>
</feature>
<proteinExistence type="inferred from homology"/>
<feature type="binding site" evidence="11">
    <location>
        <position position="122"/>
    </location>
    <ligand>
        <name>NAD(+)</name>
        <dbReference type="ChEBI" id="CHEBI:57540"/>
    </ligand>
</feature>
<evidence type="ECO:0000256" key="2">
    <source>
        <dbReference type="ARBA" id="ARBA00006601"/>
    </source>
</evidence>
<dbReference type="InterPro" id="IPR014027">
    <property type="entry name" value="UDP-Glc/GDP-Man_DH_C"/>
</dbReference>
<feature type="domain" description="UDP-glucose/GDP-mannose dehydrogenase C-terminal" evidence="12">
    <location>
        <begin position="317"/>
        <end position="418"/>
    </location>
</feature>
<feature type="binding site" evidence="11">
    <location>
        <position position="30"/>
    </location>
    <ligand>
        <name>NAD(+)</name>
        <dbReference type="ChEBI" id="CHEBI:57540"/>
    </ligand>
</feature>
<dbReference type="PIRSF" id="PIRSF500134">
    <property type="entry name" value="UDPglc_DH_bac"/>
    <property type="match status" value="1"/>
</dbReference>
<dbReference type="SUPFAM" id="SSF48179">
    <property type="entry name" value="6-phosphogluconate dehydrogenase C-terminal domain-like"/>
    <property type="match status" value="1"/>
</dbReference>
<dbReference type="InterPro" id="IPR036220">
    <property type="entry name" value="UDP-Glc/GDP-Man_DH_C_sf"/>
</dbReference>
<feature type="binding site" evidence="10">
    <location>
        <position position="260"/>
    </location>
    <ligand>
        <name>substrate</name>
    </ligand>
</feature>
<comment type="pathway">
    <text evidence="1">Nucleotide-sugar biosynthesis; UDP-alpha-D-glucuronate biosynthesis; UDP-alpha-D-glucuronate from UDP-alpha-D-glucose: step 1/1.</text>
</comment>
<feature type="binding site" evidence="11">
    <location>
        <position position="331"/>
    </location>
    <ligand>
        <name>NAD(+)</name>
        <dbReference type="ChEBI" id="CHEBI:57540"/>
    </ligand>
</feature>
<dbReference type="SMART" id="SM00984">
    <property type="entry name" value="UDPG_MGDP_dh_C"/>
    <property type="match status" value="1"/>
</dbReference>
<feature type="binding site" evidence="10">
    <location>
        <position position="207"/>
    </location>
    <ligand>
        <name>substrate</name>
    </ligand>
</feature>
<evidence type="ECO:0000313" key="13">
    <source>
        <dbReference type="EMBL" id="RAI25544.1"/>
    </source>
</evidence>
<dbReference type="Pfam" id="PF03721">
    <property type="entry name" value="UDPG_MGDP_dh_N"/>
    <property type="match status" value="1"/>
</dbReference>
<dbReference type="PANTHER" id="PTHR43750:SF3">
    <property type="entry name" value="UDP-GLUCOSE 6-DEHYDROGENASE TUAD"/>
    <property type="match status" value="1"/>
</dbReference>
<comment type="caution">
    <text evidence="13">The sequence shown here is derived from an EMBL/GenBank/DDBJ whole genome shotgun (WGS) entry which is preliminary data.</text>
</comment>
<dbReference type="Pfam" id="PF03720">
    <property type="entry name" value="UDPG_MGDP_dh_C"/>
    <property type="match status" value="1"/>
</dbReference>
<dbReference type="EMBL" id="NPEV01000045">
    <property type="protein sequence ID" value="RAI25544.1"/>
    <property type="molecule type" value="Genomic_DNA"/>
</dbReference>
<keyword evidence="6 8" id="KW-0520">NAD</keyword>
<dbReference type="AlphaFoldDB" id="A0A327JJH4"/>
<dbReference type="OrthoDB" id="9803238at2"/>
<dbReference type="InterPro" id="IPR036291">
    <property type="entry name" value="NAD(P)-bd_dom_sf"/>
</dbReference>
<evidence type="ECO:0000256" key="4">
    <source>
        <dbReference type="ARBA" id="ARBA00015132"/>
    </source>
</evidence>
<feature type="binding site" evidence="10">
    <location>
        <begin position="252"/>
        <end position="256"/>
    </location>
    <ligand>
        <name>substrate</name>
    </ligand>
</feature>
<dbReference type="RefSeq" id="WP_111435721.1">
    <property type="nucleotide sequence ID" value="NZ_JACIGG010000029.1"/>
</dbReference>
<evidence type="ECO:0000256" key="11">
    <source>
        <dbReference type="PIRSR" id="PIRSR500134-3"/>
    </source>
</evidence>
<evidence type="ECO:0000256" key="3">
    <source>
        <dbReference type="ARBA" id="ARBA00012954"/>
    </source>
</evidence>
<dbReference type="GO" id="GO:0000271">
    <property type="term" value="P:polysaccharide biosynthetic process"/>
    <property type="evidence" value="ECO:0007669"/>
    <property type="project" value="InterPro"/>
</dbReference>
<feature type="binding site" evidence="10">
    <location>
        <position position="324"/>
    </location>
    <ligand>
        <name>substrate</name>
    </ligand>
</feature>
<dbReference type="NCBIfam" id="TIGR03026">
    <property type="entry name" value="NDP-sugDHase"/>
    <property type="match status" value="1"/>
</dbReference>
<dbReference type="InterPro" id="IPR008927">
    <property type="entry name" value="6-PGluconate_DH-like_C_sf"/>
</dbReference>
<dbReference type="InterPro" id="IPR014026">
    <property type="entry name" value="UDP-Glc/GDP-Man_DH_dimer"/>
</dbReference>
<dbReference type="SUPFAM" id="SSF51735">
    <property type="entry name" value="NAD(P)-binding Rossmann-fold domains"/>
    <property type="match status" value="1"/>
</dbReference>
<evidence type="ECO:0000256" key="5">
    <source>
        <dbReference type="ARBA" id="ARBA00023002"/>
    </source>
</evidence>
<comment type="similarity">
    <text evidence="2 8">Belongs to the UDP-glucose/GDP-mannose dehydrogenase family.</text>
</comment>
<evidence type="ECO:0000256" key="10">
    <source>
        <dbReference type="PIRSR" id="PIRSR500134-2"/>
    </source>
</evidence>
<dbReference type="Gene3D" id="1.20.5.100">
    <property type="entry name" value="Cytochrome c1, transmembrane anchor, C-terminal"/>
    <property type="match status" value="1"/>
</dbReference>
<dbReference type="PANTHER" id="PTHR43750">
    <property type="entry name" value="UDP-GLUCOSE 6-DEHYDROGENASE TUAD"/>
    <property type="match status" value="1"/>
</dbReference>
<feature type="binding site" evidence="11">
    <location>
        <position position="86"/>
    </location>
    <ligand>
        <name>NAD(+)</name>
        <dbReference type="ChEBI" id="CHEBI:57540"/>
    </ligand>
</feature>
<keyword evidence="14" id="KW-1185">Reference proteome</keyword>
<dbReference type="GO" id="GO:0006065">
    <property type="term" value="P:UDP-glucuronate biosynthetic process"/>
    <property type="evidence" value="ECO:0007669"/>
    <property type="project" value="UniProtKB-UniPathway"/>
</dbReference>
<feature type="binding site" evidence="11">
    <location>
        <position position="155"/>
    </location>
    <ligand>
        <name>NAD(+)</name>
        <dbReference type="ChEBI" id="CHEBI:57540"/>
    </ligand>
</feature>
<organism evidence="13 14">
    <name type="scientific">Rhodobium orientis</name>
    <dbReference type="NCBI Taxonomy" id="34017"/>
    <lineage>
        <taxon>Bacteria</taxon>
        <taxon>Pseudomonadati</taxon>
        <taxon>Pseudomonadota</taxon>
        <taxon>Alphaproteobacteria</taxon>
        <taxon>Hyphomicrobiales</taxon>
        <taxon>Rhodobiaceae</taxon>
        <taxon>Rhodobium</taxon>
    </lineage>
</organism>
<dbReference type="GO" id="GO:0051287">
    <property type="term" value="F:NAD binding"/>
    <property type="evidence" value="ECO:0007669"/>
    <property type="project" value="InterPro"/>
</dbReference>
<comment type="catalytic activity">
    <reaction evidence="7 8">
        <text>UDP-alpha-D-glucose + 2 NAD(+) + H2O = UDP-alpha-D-glucuronate + 2 NADH + 3 H(+)</text>
        <dbReference type="Rhea" id="RHEA:23596"/>
        <dbReference type="ChEBI" id="CHEBI:15377"/>
        <dbReference type="ChEBI" id="CHEBI:15378"/>
        <dbReference type="ChEBI" id="CHEBI:57540"/>
        <dbReference type="ChEBI" id="CHEBI:57945"/>
        <dbReference type="ChEBI" id="CHEBI:58052"/>
        <dbReference type="ChEBI" id="CHEBI:58885"/>
        <dbReference type="EC" id="1.1.1.22"/>
    </reaction>
</comment>
<dbReference type="Proteomes" id="UP000249299">
    <property type="component" value="Unassembled WGS sequence"/>
</dbReference>
<evidence type="ECO:0000256" key="1">
    <source>
        <dbReference type="ARBA" id="ARBA00004701"/>
    </source>
</evidence>
<gene>
    <name evidence="13" type="ORF">CH339_17670</name>
</gene>
<evidence type="ECO:0000256" key="9">
    <source>
        <dbReference type="PIRSR" id="PIRSR500134-1"/>
    </source>
</evidence>
<accession>A0A327JJH4</accession>
<dbReference type="PROSITE" id="PS51257">
    <property type="entry name" value="PROKAR_LIPOPROTEIN"/>
    <property type="match status" value="1"/>
</dbReference>
<dbReference type="GO" id="GO:0003979">
    <property type="term" value="F:UDP-glucose 6-dehydrogenase activity"/>
    <property type="evidence" value="ECO:0007669"/>
    <property type="project" value="UniProtKB-EC"/>
</dbReference>
<name>A0A327JJH4_9HYPH</name>
<dbReference type="UniPathway" id="UPA00038">
    <property type="reaction ID" value="UER00491"/>
</dbReference>
<dbReference type="InterPro" id="IPR028357">
    <property type="entry name" value="UDPglc_DH_bac"/>
</dbReference>
<dbReference type="Gene3D" id="3.40.50.720">
    <property type="entry name" value="NAD(P)-binding Rossmann-like Domain"/>
    <property type="match status" value="2"/>
</dbReference>
<dbReference type="InterPro" id="IPR017476">
    <property type="entry name" value="UDP-Glc/GDP-Man"/>
</dbReference>
<dbReference type="EC" id="1.1.1.22" evidence="3 8"/>
<feature type="binding site" evidence="10">
    <location>
        <begin position="152"/>
        <end position="155"/>
    </location>
    <ligand>
        <name>substrate</name>
    </ligand>
</feature>
<protein>
    <recommendedName>
        <fullName evidence="4 8">UDP-glucose 6-dehydrogenase</fullName>
        <ecNumber evidence="3 8">1.1.1.22</ecNumber>
    </recommendedName>
</protein>
<reference evidence="13 14" key="1">
    <citation type="submission" date="2017-07" db="EMBL/GenBank/DDBJ databases">
        <title>Draft Genome Sequences of Select Purple Nonsulfur Bacteria.</title>
        <authorList>
            <person name="Lasarre B."/>
            <person name="Mckinlay J.B."/>
        </authorList>
    </citation>
    <scope>NUCLEOTIDE SEQUENCE [LARGE SCALE GENOMIC DNA]</scope>
    <source>
        <strain evidence="13 14">DSM 11290</strain>
    </source>
</reference>
<keyword evidence="5 8" id="KW-0560">Oxidoreductase</keyword>
<evidence type="ECO:0000256" key="8">
    <source>
        <dbReference type="PIRNR" id="PIRNR000124"/>
    </source>
</evidence>
<feature type="binding site" evidence="11">
    <location>
        <position position="35"/>
    </location>
    <ligand>
        <name>NAD(+)</name>
        <dbReference type="ChEBI" id="CHEBI:57540"/>
    </ligand>
</feature>
<dbReference type="InterPro" id="IPR001732">
    <property type="entry name" value="UDP-Glc/GDP-Man_DH_N"/>
</dbReference>
<dbReference type="Pfam" id="PF00984">
    <property type="entry name" value="UDPG_MGDP_dh"/>
    <property type="match status" value="1"/>
</dbReference>
<dbReference type="PIRSF" id="PIRSF000124">
    <property type="entry name" value="UDPglc_GDPman_dh"/>
    <property type="match status" value="1"/>
</dbReference>